<organism evidence="4 5">
    <name type="scientific">Empedobacter falsenii</name>
    <dbReference type="NCBI Taxonomy" id="343874"/>
    <lineage>
        <taxon>Bacteria</taxon>
        <taxon>Pseudomonadati</taxon>
        <taxon>Bacteroidota</taxon>
        <taxon>Flavobacteriia</taxon>
        <taxon>Flavobacteriales</taxon>
        <taxon>Weeksellaceae</taxon>
        <taxon>Empedobacter</taxon>
    </lineage>
</organism>
<dbReference type="EMBL" id="RHPO01000016">
    <property type="protein sequence ID" value="RRT91325.1"/>
    <property type="molecule type" value="Genomic_DNA"/>
</dbReference>
<feature type="signal peptide" evidence="1">
    <location>
        <begin position="1"/>
        <end position="21"/>
    </location>
</feature>
<gene>
    <name evidence="3" type="ORF">EGI89_08815</name>
    <name evidence="4" type="ORF">NCTC13456_03456</name>
</gene>
<protein>
    <recommendedName>
        <fullName evidence="2">Lipocalin-like domain-containing protein</fullName>
    </recommendedName>
</protein>
<evidence type="ECO:0000313" key="3">
    <source>
        <dbReference type="EMBL" id="RRT91325.1"/>
    </source>
</evidence>
<feature type="chain" id="PRO_5044389392" description="Lipocalin-like domain-containing protein" evidence="1">
    <location>
        <begin position="22"/>
        <end position="151"/>
    </location>
</feature>
<dbReference type="Pfam" id="PF13648">
    <property type="entry name" value="Lipocalin_4"/>
    <property type="match status" value="1"/>
</dbReference>
<proteinExistence type="predicted"/>
<reference evidence="3 6" key="2">
    <citation type="submission" date="2018-10" db="EMBL/GenBank/DDBJ databases">
        <title>Transmission dynamics of multidrug resistant bacteria on intensive care unit surfaces.</title>
        <authorList>
            <person name="D'Souza A.W."/>
            <person name="Potter R.F."/>
            <person name="Wallace M."/>
            <person name="Shupe A."/>
            <person name="Patel S."/>
            <person name="Sun S."/>
            <person name="Gul D."/>
            <person name="Kwon J.H."/>
            <person name="Andleeb S."/>
            <person name="Burnham C.-A.D."/>
            <person name="Dantas G."/>
        </authorList>
    </citation>
    <scope>NUCLEOTIDE SEQUENCE [LARGE SCALE GENOMIC DNA]</scope>
    <source>
        <strain evidence="3 6">WF_348</strain>
    </source>
</reference>
<dbReference type="AlphaFoldDB" id="A0A376J1Z5"/>
<feature type="domain" description="Lipocalin-like" evidence="2">
    <location>
        <begin position="37"/>
        <end position="130"/>
    </location>
</feature>
<dbReference type="InterPro" id="IPR024311">
    <property type="entry name" value="Lipocalin-like"/>
</dbReference>
<dbReference type="Proteomes" id="UP000254737">
    <property type="component" value="Unassembled WGS sequence"/>
</dbReference>
<dbReference type="Proteomes" id="UP000267844">
    <property type="component" value="Unassembled WGS sequence"/>
</dbReference>
<evidence type="ECO:0000313" key="6">
    <source>
        <dbReference type="Proteomes" id="UP000267844"/>
    </source>
</evidence>
<dbReference type="PROSITE" id="PS51257">
    <property type="entry name" value="PROKAR_LIPOPROTEIN"/>
    <property type="match status" value="1"/>
</dbReference>
<sequence>MKNIFSLFLASILLLSVFSCKEDDSLAISQDQLLRSGKWQLKEIRETKGNITTTDKLLACERQSILDFSDVKNYNSNMYKTEKGNCVQEQTTGTYVYNTSKTKRLLTMSLNDTTQYEYYVKQLDPKYLVLQDTLSKVDTIKLRLQVFEIVK</sequence>
<dbReference type="RefSeq" id="WP_115002186.1">
    <property type="nucleotide sequence ID" value="NZ_RHPN01000016.1"/>
</dbReference>
<evidence type="ECO:0000256" key="1">
    <source>
        <dbReference type="SAM" id="SignalP"/>
    </source>
</evidence>
<evidence type="ECO:0000313" key="5">
    <source>
        <dbReference type="Proteomes" id="UP000254737"/>
    </source>
</evidence>
<name>A0A376J1Z5_9FLAO</name>
<accession>A0A376J1Z5</accession>
<reference evidence="4 5" key="1">
    <citation type="submission" date="2018-06" db="EMBL/GenBank/DDBJ databases">
        <authorList>
            <consortium name="Pathogen Informatics"/>
            <person name="Doyle S."/>
        </authorList>
    </citation>
    <scope>NUCLEOTIDE SEQUENCE [LARGE SCALE GENOMIC DNA]</scope>
    <source>
        <strain evidence="4 5">NCTC13456</strain>
    </source>
</reference>
<evidence type="ECO:0000313" key="4">
    <source>
        <dbReference type="EMBL" id="STE54666.1"/>
    </source>
</evidence>
<dbReference type="EMBL" id="UFXS01000002">
    <property type="protein sequence ID" value="STE54666.1"/>
    <property type="molecule type" value="Genomic_DNA"/>
</dbReference>
<keyword evidence="1" id="KW-0732">Signal</keyword>
<evidence type="ECO:0000259" key="2">
    <source>
        <dbReference type="Pfam" id="PF13648"/>
    </source>
</evidence>